<name>M5G3Y3_DACPD</name>
<feature type="compositionally biased region" description="Acidic residues" evidence="1">
    <location>
        <begin position="287"/>
        <end position="296"/>
    </location>
</feature>
<dbReference type="AlphaFoldDB" id="M5G3Y3"/>
<dbReference type="GeneID" id="63685152"/>
<reference evidence="2 3" key="1">
    <citation type="journal article" date="2012" name="Science">
        <title>The Paleozoic origin of enzymatic lignin decomposition reconstructed from 31 fungal genomes.</title>
        <authorList>
            <person name="Floudas D."/>
            <person name="Binder M."/>
            <person name="Riley R."/>
            <person name="Barry K."/>
            <person name="Blanchette R.A."/>
            <person name="Henrissat B."/>
            <person name="Martinez A.T."/>
            <person name="Otillar R."/>
            <person name="Spatafora J.W."/>
            <person name="Yadav J.S."/>
            <person name="Aerts A."/>
            <person name="Benoit I."/>
            <person name="Boyd A."/>
            <person name="Carlson A."/>
            <person name="Copeland A."/>
            <person name="Coutinho P.M."/>
            <person name="de Vries R.P."/>
            <person name="Ferreira P."/>
            <person name="Findley K."/>
            <person name="Foster B."/>
            <person name="Gaskell J."/>
            <person name="Glotzer D."/>
            <person name="Gorecki P."/>
            <person name="Heitman J."/>
            <person name="Hesse C."/>
            <person name="Hori C."/>
            <person name="Igarashi K."/>
            <person name="Jurgens J.A."/>
            <person name="Kallen N."/>
            <person name="Kersten P."/>
            <person name="Kohler A."/>
            <person name="Kuees U."/>
            <person name="Kumar T.K.A."/>
            <person name="Kuo A."/>
            <person name="LaButti K."/>
            <person name="Larrondo L.F."/>
            <person name="Lindquist E."/>
            <person name="Ling A."/>
            <person name="Lombard V."/>
            <person name="Lucas S."/>
            <person name="Lundell T."/>
            <person name="Martin R."/>
            <person name="McLaughlin D.J."/>
            <person name="Morgenstern I."/>
            <person name="Morin E."/>
            <person name="Murat C."/>
            <person name="Nagy L.G."/>
            <person name="Nolan M."/>
            <person name="Ohm R.A."/>
            <person name="Patyshakuliyeva A."/>
            <person name="Rokas A."/>
            <person name="Ruiz-Duenas F.J."/>
            <person name="Sabat G."/>
            <person name="Salamov A."/>
            <person name="Samejima M."/>
            <person name="Schmutz J."/>
            <person name="Slot J.C."/>
            <person name="St John F."/>
            <person name="Stenlid J."/>
            <person name="Sun H."/>
            <person name="Sun S."/>
            <person name="Syed K."/>
            <person name="Tsang A."/>
            <person name="Wiebenga A."/>
            <person name="Young D."/>
            <person name="Pisabarro A."/>
            <person name="Eastwood D.C."/>
            <person name="Martin F."/>
            <person name="Cullen D."/>
            <person name="Grigoriev I.V."/>
            <person name="Hibbett D.S."/>
        </authorList>
    </citation>
    <scope>NUCLEOTIDE SEQUENCE [LARGE SCALE GENOMIC DNA]</scope>
    <source>
        <strain evidence="2 3">DJM-731 SS1</strain>
    </source>
</reference>
<evidence type="ECO:0000313" key="3">
    <source>
        <dbReference type="Proteomes" id="UP000030653"/>
    </source>
</evidence>
<feature type="region of interest" description="Disordered" evidence="1">
    <location>
        <begin position="1"/>
        <end position="98"/>
    </location>
</feature>
<dbReference type="EMBL" id="JH795861">
    <property type="protein sequence ID" value="EJU02920.1"/>
    <property type="molecule type" value="Genomic_DNA"/>
</dbReference>
<feature type="region of interest" description="Disordered" evidence="1">
    <location>
        <begin position="184"/>
        <end position="212"/>
    </location>
</feature>
<evidence type="ECO:0000313" key="2">
    <source>
        <dbReference type="EMBL" id="EJU02920.1"/>
    </source>
</evidence>
<feature type="compositionally biased region" description="Pro residues" evidence="1">
    <location>
        <begin position="75"/>
        <end position="84"/>
    </location>
</feature>
<keyword evidence="3" id="KW-1185">Reference proteome</keyword>
<evidence type="ECO:0000256" key="1">
    <source>
        <dbReference type="SAM" id="MobiDB-lite"/>
    </source>
</evidence>
<dbReference type="OrthoDB" id="10675260at2759"/>
<protein>
    <submittedName>
        <fullName evidence="2">Uncharacterized protein</fullName>
    </submittedName>
</protein>
<dbReference type="RefSeq" id="XP_040629814.1">
    <property type="nucleotide sequence ID" value="XM_040770090.1"/>
</dbReference>
<dbReference type="HOGENOM" id="CLU_877234_0_0_1"/>
<gene>
    <name evidence="2" type="ORF">DACRYDRAFT_115875</name>
</gene>
<dbReference type="Proteomes" id="UP000030653">
    <property type="component" value="Unassembled WGS sequence"/>
</dbReference>
<feature type="compositionally biased region" description="Low complexity" evidence="1">
    <location>
        <begin position="196"/>
        <end position="211"/>
    </location>
</feature>
<feature type="region of interest" description="Disordered" evidence="1">
    <location>
        <begin position="286"/>
        <end position="317"/>
    </location>
</feature>
<accession>M5G3Y3</accession>
<feature type="compositionally biased region" description="Low complexity" evidence="1">
    <location>
        <begin position="17"/>
        <end position="31"/>
    </location>
</feature>
<proteinExistence type="predicted"/>
<organism evidence="2 3">
    <name type="scientific">Dacryopinax primogenitus (strain DJM 731)</name>
    <name type="common">Brown rot fungus</name>
    <dbReference type="NCBI Taxonomy" id="1858805"/>
    <lineage>
        <taxon>Eukaryota</taxon>
        <taxon>Fungi</taxon>
        <taxon>Dikarya</taxon>
        <taxon>Basidiomycota</taxon>
        <taxon>Agaricomycotina</taxon>
        <taxon>Dacrymycetes</taxon>
        <taxon>Dacrymycetales</taxon>
        <taxon>Dacrymycetaceae</taxon>
        <taxon>Dacryopinax</taxon>
    </lineage>
</organism>
<sequence>MAWLLAAPFARPSNSYTQTQTKTHYKQTPKQDVGRVQTGERDGEAGDNQALGDGYEETDPPRLSRLRRQERRRLPPFPYRPQHPQPHHTPAASPLTPSVAHLQFPPRVSQHDHHLPRFVHLLEVASFGAGYSYTRGGNAAPFAGGGVDVHPERGVARDFPLADPAYRPEQDYDGPDAPAAITGLSPTSTFPGLHTSSLSVPSPHSHSLVHSQPPTLAPPLLYPEQFAPEPETSFPIFEGGRERRESKLSVLSWGKKIEVAYGPMKRESESSGVTGKSGSLKGAIVAEMEEEEEEEEREGKELGKAMQEPQPLAVAVA</sequence>